<reference evidence="6" key="1">
    <citation type="journal article" date="2023" name="G3 (Bethesda)">
        <title>A reference genome for the long-term kleptoplast-retaining sea slug Elysia crispata morphotype clarki.</title>
        <authorList>
            <person name="Eastman K.E."/>
            <person name="Pendleton A.L."/>
            <person name="Shaikh M.A."/>
            <person name="Suttiyut T."/>
            <person name="Ogas R."/>
            <person name="Tomko P."/>
            <person name="Gavelis G."/>
            <person name="Widhalm J.R."/>
            <person name="Wisecaver J.H."/>
        </authorList>
    </citation>
    <scope>NUCLEOTIDE SEQUENCE</scope>
    <source>
        <strain evidence="6">ECLA1</strain>
    </source>
</reference>
<dbReference type="PROSITE" id="PS51934">
    <property type="entry name" value="LRAT"/>
    <property type="match status" value="1"/>
</dbReference>
<dbReference type="Proteomes" id="UP001283361">
    <property type="component" value="Unassembled WGS sequence"/>
</dbReference>
<dbReference type="GO" id="GO:0016410">
    <property type="term" value="F:N-acyltransferase activity"/>
    <property type="evidence" value="ECO:0007669"/>
    <property type="project" value="TreeGrafter"/>
</dbReference>
<evidence type="ECO:0000256" key="2">
    <source>
        <dbReference type="ARBA" id="ARBA00022679"/>
    </source>
</evidence>
<dbReference type="PANTHER" id="PTHR13943">
    <property type="entry name" value="HRAS-LIKE SUPPRESSOR - RELATED"/>
    <property type="match status" value="1"/>
</dbReference>
<keyword evidence="4" id="KW-0443">Lipid metabolism</keyword>
<evidence type="ECO:0000259" key="5">
    <source>
        <dbReference type="PROSITE" id="PS51934"/>
    </source>
</evidence>
<accession>A0AAE0Y892</accession>
<evidence type="ECO:0000256" key="3">
    <source>
        <dbReference type="ARBA" id="ARBA00022801"/>
    </source>
</evidence>
<dbReference type="GO" id="GO:0070292">
    <property type="term" value="P:N-acylphosphatidylethanolamine metabolic process"/>
    <property type="evidence" value="ECO:0007669"/>
    <property type="project" value="TreeGrafter"/>
</dbReference>
<keyword evidence="7" id="KW-1185">Reference proteome</keyword>
<evidence type="ECO:0000256" key="1">
    <source>
        <dbReference type="ARBA" id="ARBA00007824"/>
    </source>
</evidence>
<dbReference type="Pfam" id="PF04970">
    <property type="entry name" value="LRAT"/>
    <property type="match status" value="1"/>
</dbReference>
<comment type="caution">
    <text evidence="6">The sequence shown here is derived from an EMBL/GenBank/DDBJ whole genome shotgun (WGS) entry which is preliminary data.</text>
</comment>
<dbReference type="AlphaFoldDB" id="A0AAE0Y892"/>
<dbReference type="GO" id="GO:0005737">
    <property type="term" value="C:cytoplasm"/>
    <property type="evidence" value="ECO:0007669"/>
    <property type="project" value="TreeGrafter"/>
</dbReference>
<gene>
    <name evidence="6" type="ORF">RRG08_009093</name>
</gene>
<protein>
    <recommendedName>
        <fullName evidence="5">LRAT domain-containing protein</fullName>
    </recommendedName>
</protein>
<dbReference type="GO" id="GO:0004623">
    <property type="term" value="F:phospholipase A2 activity"/>
    <property type="evidence" value="ECO:0007669"/>
    <property type="project" value="TreeGrafter"/>
</dbReference>
<evidence type="ECO:0000313" key="6">
    <source>
        <dbReference type="EMBL" id="KAK3736026.1"/>
    </source>
</evidence>
<dbReference type="InterPro" id="IPR051496">
    <property type="entry name" value="H-rev107_PLA/AT"/>
</dbReference>
<keyword evidence="2" id="KW-0808">Transferase</keyword>
<keyword evidence="3" id="KW-0378">Hydrolase</keyword>
<organism evidence="6 7">
    <name type="scientific">Elysia crispata</name>
    <name type="common">lettuce slug</name>
    <dbReference type="NCBI Taxonomy" id="231223"/>
    <lineage>
        <taxon>Eukaryota</taxon>
        <taxon>Metazoa</taxon>
        <taxon>Spiralia</taxon>
        <taxon>Lophotrochozoa</taxon>
        <taxon>Mollusca</taxon>
        <taxon>Gastropoda</taxon>
        <taxon>Heterobranchia</taxon>
        <taxon>Euthyneura</taxon>
        <taxon>Panpulmonata</taxon>
        <taxon>Sacoglossa</taxon>
        <taxon>Placobranchoidea</taxon>
        <taxon>Plakobranchidae</taxon>
        <taxon>Elysia</taxon>
    </lineage>
</organism>
<proteinExistence type="inferred from homology"/>
<feature type="domain" description="LRAT" evidence="5">
    <location>
        <begin position="56"/>
        <end position="131"/>
    </location>
</feature>
<comment type="similarity">
    <text evidence="1">Belongs to the H-rev107 family.</text>
</comment>
<evidence type="ECO:0000313" key="7">
    <source>
        <dbReference type="Proteomes" id="UP001283361"/>
    </source>
</evidence>
<dbReference type="GO" id="GO:0008970">
    <property type="term" value="F:phospholipase A1 activity"/>
    <property type="evidence" value="ECO:0007669"/>
    <property type="project" value="TreeGrafter"/>
</dbReference>
<evidence type="ECO:0000256" key="4">
    <source>
        <dbReference type="ARBA" id="ARBA00023098"/>
    </source>
</evidence>
<dbReference type="EMBL" id="JAWDGP010006752">
    <property type="protein sequence ID" value="KAK3736026.1"/>
    <property type="molecule type" value="Genomic_DNA"/>
</dbReference>
<dbReference type="InterPro" id="IPR007053">
    <property type="entry name" value="LRAT_dom"/>
</dbReference>
<name>A0AAE0Y892_9GAST</name>
<sequence>MLVSRQTKTGFVRHKTCYSVIRISKKPAMSSFSIGSTNRTEIKNEADLAEVTPGSLLQIHRGSYTHWGVYIGDGKVCHLTVEVFKENGSSTASLAALSSSKGSVRIQYYTDMLCGENLKVYVNNSNDAKWK</sequence>
<dbReference type="PANTHER" id="PTHR13943:SF77">
    <property type="entry name" value="LRAT DOMAIN-CONTAINING PROTEIN"/>
    <property type="match status" value="1"/>
</dbReference>
<dbReference type="Gene3D" id="3.90.1720.10">
    <property type="entry name" value="endopeptidase domain like (from Nostoc punctiforme)"/>
    <property type="match status" value="1"/>
</dbReference>